<comment type="caution">
    <text evidence="2">The sequence shown here is derived from an EMBL/GenBank/DDBJ whole genome shotgun (WGS) entry which is preliminary data.</text>
</comment>
<dbReference type="OrthoDB" id="10577879at2759"/>
<reference evidence="3" key="1">
    <citation type="journal article" date="2019" name="Nat. Commun.">
        <title>The genome of broomcorn millet.</title>
        <authorList>
            <person name="Zou C."/>
            <person name="Miki D."/>
            <person name="Li D."/>
            <person name="Tang Q."/>
            <person name="Xiao L."/>
            <person name="Rajput S."/>
            <person name="Deng P."/>
            <person name="Jia W."/>
            <person name="Huang R."/>
            <person name="Zhang M."/>
            <person name="Sun Y."/>
            <person name="Hu J."/>
            <person name="Fu X."/>
            <person name="Schnable P.S."/>
            <person name="Li F."/>
            <person name="Zhang H."/>
            <person name="Feng B."/>
            <person name="Zhu X."/>
            <person name="Liu R."/>
            <person name="Schnable J.C."/>
            <person name="Zhu J.-K."/>
            <person name="Zhang H."/>
        </authorList>
    </citation>
    <scope>NUCLEOTIDE SEQUENCE [LARGE SCALE GENOMIC DNA]</scope>
</reference>
<keyword evidence="3" id="KW-1185">Reference proteome</keyword>
<evidence type="ECO:0008006" key="4">
    <source>
        <dbReference type="Google" id="ProtNLM"/>
    </source>
</evidence>
<evidence type="ECO:0000313" key="3">
    <source>
        <dbReference type="Proteomes" id="UP000275267"/>
    </source>
</evidence>
<organism evidence="2 3">
    <name type="scientific">Panicum miliaceum</name>
    <name type="common">Proso millet</name>
    <name type="synonym">Broomcorn millet</name>
    <dbReference type="NCBI Taxonomy" id="4540"/>
    <lineage>
        <taxon>Eukaryota</taxon>
        <taxon>Viridiplantae</taxon>
        <taxon>Streptophyta</taxon>
        <taxon>Embryophyta</taxon>
        <taxon>Tracheophyta</taxon>
        <taxon>Spermatophyta</taxon>
        <taxon>Magnoliopsida</taxon>
        <taxon>Liliopsida</taxon>
        <taxon>Poales</taxon>
        <taxon>Poaceae</taxon>
        <taxon>PACMAD clade</taxon>
        <taxon>Panicoideae</taxon>
        <taxon>Panicodae</taxon>
        <taxon>Paniceae</taxon>
        <taxon>Panicinae</taxon>
        <taxon>Panicum</taxon>
        <taxon>Panicum sect. Panicum</taxon>
    </lineage>
</organism>
<feature type="compositionally biased region" description="Basic residues" evidence="1">
    <location>
        <begin position="94"/>
        <end position="105"/>
    </location>
</feature>
<proteinExistence type="predicted"/>
<name>A0A3L6T433_PANMI</name>
<accession>A0A3L6T433</accession>
<dbReference type="AlphaFoldDB" id="A0A3L6T433"/>
<evidence type="ECO:0000256" key="1">
    <source>
        <dbReference type="SAM" id="MobiDB-lite"/>
    </source>
</evidence>
<sequence length="229" mass="24752">MTRFGVKNIPERYILKRWTQEAVTETEIANSNAHVQANFIARGLPLSNRRSLWFTNLSTAFAGLAAEGCVSRETYTLMDTHIKLMHSALEEIKKRKRPRAQKRRAASQPPGGTNIPIAVAENAAENQNVSAPANDMNSPSNEGFVATSAVFPTLPQASGGGGAPDIPTAGAMSDNVGNPPKSRVKGRKKEKRLKKGMNAEAKRKNKCGICKCTGHNAAKCPEKMVEKGL</sequence>
<gene>
    <name evidence="2" type="ORF">C2845_PM03G21470</name>
</gene>
<dbReference type="EMBL" id="PQIB02000002">
    <property type="protein sequence ID" value="RLN33001.1"/>
    <property type="molecule type" value="Genomic_DNA"/>
</dbReference>
<dbReference type="Proteomes" id="UP000275267">
    <property type="component" value="Unassembled WGS sequence"/>
</dbReference>
<protein>
    <recommendedName>
        <fullName evidence="4">Protein FAR1-RELATED SEQUENCE</fullName>
    </recommendedName>
</protein>
<evidence type="ECO:0000313" key="2">
    <source>
        <dbReference type="EMBL" id="RLN33001.1"/>
    </source>
</evidence>
<feature type="region of interest" description="Disordered" evidence="1">
    <location>
        <begin position="157"/>
        <end position="200"/>
    </location>
</feature>
<feature type="compositionally biased region" description="Basic residues" evidence="1">
    <location>
        <begin position="182"/>
        <end position="195"/>
    </location>
</feature>
<feature type="region of interest" description="Disordered" evidence="1">
    <location>
        <begin position="91"/>
        <end position="116"/>
    </location>
</feature>